<feature type="region of interest" description="Disordered" evidence="1">
    <location>
        <begin position="22"/>
        <end position="53"/>
    </location>
</feature>
<reference evidence="2" key="1">
    <citation type="submission" date="2020-06" db="EMBL/GenBank/DDBJ databases">
        <authorList>
            <person name="Onetto C."/>
        </authorList>
    </citation>
    <scope>NUCLEOTIDE SEQUENCE</scope>
</reference>
<accession>A0A9N8PVX4</accession>
<evidence type="ECO:0000313" key="2">
    <source>
        <dbReference type="EMBL" id="CAD0114650.1"/>
    </source>
</evidence>
<comment type="caution">
    <text evidence="2">The sequence shown here is derived from an EMBL/GenBank/DDBJ whole genome shotgun (WGS) entry which is preliminary data.</text>
</comment>
<dbReference type="Proteomes" id="UP000745764">
    <property type="component" value="Unassembled WGS sequence"/>
</dbReference>
<dbReference type="EMBL" id="CAINUL010000018">
    <property type="protein sequence ID" value="CAD0114650.1"/>
    <property type="molecule type" value="Genomic_DNA"/>
</dbReference>
<proteinExistence type="predicted"/>
<sequence length="231" mass="26619">MTSTETLLKRLAEVEAEKEVLQSQLSSARKPSDQGELHRQVPDIHDSSKASSTSTTLNKVTGWLDRSTKQSSHSPLLDIFTQYDRHHLVFDNIYQRLDIEDVVAISRTCKRLSSFYKNMLPCRWNINRRLARFVNDPKEFRSRLGQADALISGTFALLFFAQLYWLDSGMDIYVRQGSKADNLIRYIGADKSYRFEHSYGWSDYDQHRTLTKVAADTISSHSNITIAQYLD</sequence>
<gene>
    <name evidence="2" type="ORF">AWRI4620_LOCUS8905</name>
</gene>
<feature type="compositionally biased region" description="Basic and acidic residues" evidence="1">
    <location>
        <begin position="30"/>
        <end position="48"/>
    </location>
</feature>
<evidence type="ECO:0000313" key="3">
    <source>
        <dbReference type="Proteomes" id="UP000745764"/>
    </source>
</evidence>
<name>A0A9N8PVX4_9PEZI</name>
<keyword evidence="3" id="KW-1185">Reference proteome</keyword>
<organism evidence="2 3">
    <name type="scientific">Aureobasidium uvarum</name>
    <dbReference type="NCBI Taxonomy" id="2773716"/>
    <lineage>
        <taxon>Eukaryota</taxon>
        <taxon>Fungi</taxon>
        <taxon>Dikarya</taxon>
        <taxon>Ascomycota</taxon>
        <taxon>Pezizomycotina</taxon>
        <taxon>Dothideomycetes</taxon>
        <taxon>Dothideomycetidae</taxon>
        <taxon>Dothideales</taxon>
        <taxon>Saccotheciaceae</taxon>
        <taxon>Aureobasidium</taxon>
    </lineage>
</organism>
<dbReference type="OrthoDB" id="10025998at2759"/>
<protein>
    <recommendedName>
        <fullName evidence="4">F-box domain-containing protein</fullName>
    </recommendedName>
</protein>
<dbReference type="AlphaFoldDB" id="A0A9N8PVX4"/>
<evidence type="ECO:0000256" key="1">
    <source>
        <dbReference type="SAM" id="MobiDB-lite"/>
    </source>
</evidence>
<evidence type="ECO:0008006" key="4">
    <source>
        <dbReference type="Google" id="ProtNLM"/>
    </source>
</evidence>